<comment type="caution">
    <text evidence="3">The sequence shown here is derived from an EMBL/GenBank/DDBJ whole genome shotgun (WGS) entry which is preliminary data.</text>
</comment>
<feature type="transmembrane region" description="Helical" evidence="1">
    <location>
        <begin position="32"/>
        <end position="53"/>
    </location>
</feature>
<proteinExistence type="predicted"/>
<dbReference type="Proteomes" id="UP001457282">
    <property type="component" value="Unassembled WGS sequence"/>
</dbReference>
<dbReference type="EMBL" id="JBEDUW010000003">
    <property type="protein sequence ID" value="KAK9939237.1"/>
    <property type="molecule type" value="Genomic_DNA"/>
</dbReference>
<dbReference type="AlphaFoldDB" id="A0AAW1Y5Y7"/>
<organism evidence="3 4">
    <name type="scientific">Rubus argutus</name>
    <name type="common">Southern blackberry</name>
    <dbReference type="NCBI Taxonomy" id="59490"/>
    <lineage>
        <taxon>Eukaryota</taxon>
        <taxon>Viridiplantae</taxon>
        <taxon>Streptophyta</taxon>
        <taxon>Embryophyta</taxon>
        <taxon>Tracheophyta</taxon>
        <taxon>Spermatophyta</taxon>
        <taxon>Magnoliopsida</taxon>
        <taxon>eudicotyledons</taxon>
        <taxon>Gunneridae</taxon>
        <taxon>Pentapetalae</taxon>
        <taxon>rosids</taxon>
        <taxon>fabids</taxon>
        <taxon>Rosales</taxon>
        <taxon>Rosaceae</taxon>
        <taxon>Rosoideae</taxon>
        <taxon>Rosoideae incertae sedis</taxon>
        <taxon>Rubus</taxon>
    </lineage>
</organism>
<evidence type="ECO:0000313" key="3">
    <source>
        <dbReference type="EMBL" id="KAK9943318.1"/>
    </source>
</evidence>
<dbReference type="EMBL" id="JBEDUW010000002">
    <property type="protein sequence ID" value="KAK9943318.1"/>
    <property type="molecule type" value="Genomic_DNA"/>
</dbReference>
<keyword evidence="4" id="KW-1185">Reference proteome</keyword>
<name>A0AAW1Y5Y7_RUBAR</name>
<keyword evidence="1" id="KW-0472">Membrane</keyword>
<evidence type="ECO:0000256" key="1">
    <source>
        <dbReference type="SAM" id="Phobius"/>
    </source>
</evidence>
<gene>
    <name evidence="3" type="ORF">M0R45_008930</name>
    <name evidence="2" type="ORF">M0R45_015940</name>
</gene>
<accession>A0AAW1Y5Y7</accession>
<keyword evidence="1" id="KW-1133">Transmembrane helix</keyword>
<protein>
    <submittedName>
        <fullName evidence="3">Uncharacterized protein</fullName>
    </submittedName>
</protein>
<evidence type="ECO:0000313" key="4">
    <source>
        <dbReference type="Proteomes" id="UP001457282"/>
    </source>
</evidence>
<keyword evidence="1" id="KW-0812">Transmembrane</keyword>
<evidence type="ECO:0000313" key="2">
    <source>
        <dbReference type="EMBL" id="KAK9939237.1"/>
    </source>
</evidence>
<sequence>MEIDCRSVLNLSMGSLKSGISGHLFWGSSLGFAAWALLFISADLFMLFVYLAAPAAARKSSDVKLDGG</sequence>
<reference evidence="3 4" key="1">
    <citation type="journal article" date="2023" name="G3 (Bethesda)">
        <title>A chromosome-length genome assembly and annotation of blackberry (Rubus argutus, cv. 'Hillquist').</title>
        <authorList>
            <person name="Bruna T."/>
            <person name="Aryal R."/>
            <person name="Dudchenko O."/>
            <person name="Sargent D.J."/>
            <person name="Mead D."/>
            <person name="Buti M."/>
            <person name="Cavallini A."/>
            <person name="Hytonen T."/>
            <person name="Andres J."/>
            <person name="Pham M."/>
            <person name="Weisz D."/>
            <person name="Mascagni F."/>
            <person name="Usai G."/>
            <person name="Natali L."/>
            <person name="Bassil N."/>
            <person name="Fernandez G.E."/>
            <person name="Lomsadze A."/>
            <person name="Armour M."/>
            <person name="Olukolu B."/>
            <person name="Poorten T."/>
            <person name="Britton C."/>
            <person name="Davik J."/>
            <person name="Ashrafi H."/>
            <person name="Aiden E.L."/>
            <person name="Borodovsky M."/>
            <person name="Worthington M."/>
        </authorList>
    </citation>
    <scope>NUCLEOTIDE SEQUENCE [LARGE SCALE GENOMIC DNA]</scope>
    <source>
        <strain evidence="3">PI 553951</strain>
    </source>
</reference>